<dbReference type="EMBL" id="OBDY01000002">
    <property type="protein sequence ID" value="SNY24185.1"/>
    <property type="molecule type" value="Genomic_DNA"/>
</dbReference>
<evidence type="ECO:0000313" key="2">
    <source>
        <dbReference type="EMBL" id="SNY24185.1"/>
    </source>
</evidence>
<organism evidence="2 3">
    <name type="scientific">Paractinoplanes atraurantiacus</name>
    <dbReference type="NCBI Taxonomy" id="1036182"/>
    <lineage>
        <taxon>Bacteria</taxon>
        <taxon>Bacillati</taxon>
        <taxon>Actinomycetota</taxon>
        <taxon>Actinomycetes</taxon>
        <taxon>Micromonosporales</taxon>
        <taxon>Micromonosporaceae</taxon>
        <taxon>Paractinoplanes</taxon>
    </lineage>
</organism>
<proteinExistence type="predicted"/>
<protein>
    <submittedName>
        <fullName evidence="2">Peptidase inhibitor family I36</fullName>
    </submittedName>
</protein>
<evidence type="ECO:0000256" key="1">
    <source>
        <dbReference type="SAM" id="SignalP"/>
    </source>
</evidence>
<evidence type="ECO:0000313" key="3">
    <source>
        <dbReference type="Proteomes" id="UP000219612"/>
    </source>
</evidence>
<name>A0A285GL57_9ACTN</name>
<accession>A0A285GL57</accession>
<dbReference type="RefSeq" id="WP_097318924.1">
    <property type="nucleotide sequence ID" value="NZ_OBDY01000002.1"/>
</dbReference>
<feature type="chain" id="PRO_5012244734" evidence="1">
    <location>
        <begin position="32"/>
        <end position="144"/>
    </location>
</feature>
<dbReference type="Pfam" id="PF03995">
    <property type="entry name" value="Inhibitor_I36"/>
    <property type="match status" value="1"/>
</dbReference>
<dbReference type="AlphaFoldDB" id="A0A285GL57"/>
<sequence length="144" mass="15323">MRIAKRAGASLAAFTVALAGLTLVAPTSAQAGVARCKANQLCLFEGENFTGGVFAVAGTCDLDLGDNHFDDGTPVVDRASSLVNNTKKAAFVSEFPYPYRRSGYELAVWAGGVYSGLHDVQVYNYRVGKYQRADLDNNASAFCV</sequence>
<keyword evidence="1" id="KW-0732">Signal</keyword>
<feature type="signal peptide" evidence="1">
    <location>
        <begin position="1"/>
        <end position="31"/>
    </location>
</feature>
<keyword evidence="3" id="KW-1185">Reference proteome</keyword>
<reference evidence="2 3" key="1">
    <citation type="submission" date="2017-09" db="EMBL/GenBank/DDBJ databases">
        <authorList>
            <person name="Ehlers B."/>
            <person name="Leendertz F.H."/>
        </authorList>
    </citation>
    <scope>NUCLEOTIDE SEQUENCE [LARGE SCALE GENOMIC DNA]</scope>
    <source>
        <strain evidence="2 3">CGMCC 4.6857</strain>
    </source>
</reference>
<gene>
    <name evidence="2" type="ORF">SAMN05421748_102151</name>
</gene>
<dbReference type="OrthoDB" id="3408428at2"/>
<dbReference type="Proteomes" id="UP000219612">
    <property type="component" value="Unassembled WGS sequence"/>
</dbReference>